<reference evidence="2" key="1">
    <citation type="submission" date="2022-10" db="EMBL/GenBank/DDBJ databases">
        <authorList>
            <person name="Botero Cardona J."/>
        </authorList>
    </citation>
    <scope>NUCLEOTIDE SEQUENCE</scope>
    <source>
        <strain evidence="2">R-83534</strain>
    </source>
</reference>
<keyword evidence="1" id="KW-0472">Membrane</keyword>
<dbReference type="EMBL" id="CAMXCH010000003">
    <property type="protein sequence ID" value="CAI3949283.1"/>
    <property type="molecule type" value="Genomic_DNA"/>
</dbReference>
<evidence type="ECO:0000313" key="2">
    <source>
        <dbReference type="EMBL" id="CAI3949283.1"/>
    </source>
</evidence>
<feature type="transmembrane region" description="Helical" evidence="1">
    <location>
        <begin position="12"/>
        <end position="30"/>
    </location>
</feature>
<dbReference type="Gene3D" id="1.20.1280.290">
    <property type="match status" value="1"/>
</dbReference>
<sequence>MENSELPKYVQWIGWIGTFTACCMYVFYIPQIIDNLHGHVTQPWQPAAAVANCLLWVIYGTKAKIWPVVASNAPGILFGLIAFITAL</sequence>
<accession>A0ABM9HRJ6</accession>
<dbReference type="RefSeq" id="WP_034339743.1">
    <property type="nucleotide sequence ID" value="NZ_CAMXCH010000003.1"/>
</dbReference>
<name>A0ABM9HRJ6_9PROT</name>
<comment type="caution">
    <text evidence="2">The sequence shown here is derived from an EMBL/GenBank/DDBJ whole genome shotgun (WGS) entry which is preliminary data.</text>
</comment>
<protein>
    <submittedName>
        <fullName evidence="2">SemiSWEET family</fullName>
    </submittedName>
</protein>
<gene>
    <name evidence="2" type="ORF">R83534S58_LOCUS1611</name>
</gene>
<keyword evidence="1" id="KW-1133">Transmembrane helix</keyword>
<keyword evidence="1" id="KW-0812">Transmembrane</keyword>
<evidence type="ECO:0000313" key="3">
    <source>
        <dbReference type="Proteomes" id="UP001154272"/>
    </source>
</evidence>
<evidence type="ECO:0000256" key="1">
    <source>
        <dbReference type="SAM" id="Phobius"/>
    </source>
</evidence>
<organism evidence="2 3">
    <name type="scientific">Commensalibacter papalotli</name>
    <name type="common">ex Botero et al. 2024</name>
    <dbReference type="NCBI Taxonomy" id="2972766"/>
    <lineage>
        <taxon>Bacteria</taxon>
        <taxon>Pseudomonadati</taxon>
        <taxon>Pseudomonadota</taxon>
        <taxon>Alphaproteobacteria</taxon>
        <taxon>Acetobacterales</taxon>
        <taxon>Acetobacteraceae</taxon>
    </lineage>
</organism>
<dbReference type="Proteomes" id="UP001154272">
    <property type="component" value="Unassembled WGS sequence"/>
</dbReference>
<feature type="transmembrane region" description="Helical" evidence="1">
    <location>
        <begin position="65"/>
        <end position="86"/>
    </location>
</feature>
<keyword evidence="3" id="KW-1185">Reference proteome</keyword>
<feature type="transmembrane region" description="Helical" evidence="1">
    <location>
        <begin position="42"/>
        <end position="59"/>
    </location>
</feature>
<proteinExistence type="predicted"/>